<dbReference type="EMBL" id="CP012672">
    <property type="protein sequence ID" value="AUX37667.1"/>
    <property type="molecule type" value="Genomic_DNA"/>
</dbReference>
<accession>A0A4P2R3P2</accession>
<gene>
    <name evidence="2" type="ORF">SOCE836_098970</name>
</gene>
<proteinExistence type="predicted"/>
<reference evidence="2 3" key="1">
    <citation type="submission" date="2015-09" db="EMBL/GenBank/DDBJ databases">
        <title>Sorangium comparison.</title>
        <authorList>
            <person name="Zaburannyi N."/>
            <person name="Bunk B."/>
            <person name="Overmann J."/>
            <person name="Mueller R."/>
        </authorList>
    </citation>
    <scope>NUCLEOTIDE SEQUENCE [LARGE SCALE GENOMIC DNA]</scope>
    <source>
        <strain evidence="2 3">So ce836</strain>
    </source>
</reference>
<evidence type="ECO:0000313" key="2">
    <source>
        <dbReference type="EMBL" id="AUX37667.1"/>
    </source>
</evidence>
<evidence type="ECO:0000313" key="3">
    <source>
        <dbReference type="Proteomes" id="UP000295497"/>
    </source>
</evidence>
<evidence type="ECO:0000256" key="1">
    <source>
        <dbReference type="SAM" id="MobiDB-lite"/>
    </source>
</evidence>
<organism evidence="2 3">
    <name type="scientific">Sorangium cellulosum</name>
    <name type="common">Polyangium cellulosum</name>
    <dbReference type="NCBI Taxonomy" id="56"/>
    <lineage>
        <taxon>Bacteria</taxon>
        <taxon>Pseudomonadati</taxon>
        <taxon>Myxococcota</taxon>
        <taxon>Polyangia</taxon>
        <taxon>Polyangiales</taxon>
        <taxon>Polyangiaceae</taxon>
        <taxon>Sorangium</taxon>
    </lineage>
</organism>
<dbReference type="AlphaFoldDB" id="A0A4P2R3P2"/>
<dbReference type="Proteomes" id="UP000295497">
    <property type="component" value="Chromosome"/>
</dbReference>
<name>A0A4P2R3P2_SORCE</name>
<feature type="region of interest" description="Disordered" evidence="1">
    <location>
        <begin position="119"/>
        <end position="161"/>
    </location>
</feature>
<sequence length="161" mass="17863">MKRFVMRQLEDVAKSGQWSYDVIQPVSANIAEIMVGSLLGQGATELAWEFLPELREDLRDDASTRARVESVVVGILERQESTGARASKLEDVAEGIVRAVLSALGYKYTKSLFDYERKAQTTQRAERGRSPPEGQVANHDPVDTQAAAESLDGFPLPRRNK</sequence>
<protein>
    <submittedName>
        <fullName evidence="2">Uncharacterized protein</fullName>
    </submittedName>
</protein>
<feature type="compositionally biased region" description="Basic and acidic residues" evidence="1">
    <location>
        <begin position="119"/>
        <end position="130"/>
    </location>
</feature>